<reference evidence="1 2" key="1">
    <citation type="submission" date="2018-08" db="EMBL/GenBank/DDBJ databases">
        <title>Genome and evolution of the arbuscular mycorrhizal fungus Diversispora epigaea (formerly Glomus versiforme) and its bacterial endosymbionts.</title>
        <authorList>
            <person name="Sun X."/>
            <person name="Fei Z."/>
            <person name="Harrison M."/>
        </authorList>
    </citation>
    <scope>NUCLEOTIDE SEQUENCE [LARGE SCALE GENOMIC DNA]</scope>
    <source>
        <strain evidence="1 2">IT104</strain>
    </source>
</reference>
<name>A0A397JD20_9GLOM</name>
<dbReference type="AlphaFoldDB" id="A0A397JD20"/>
<dbReference type="Proteomes" id="UP000266861">
    <property type="component" value="Unassembled WGS sequence"/>
</dbReference>
<keyword evidence="2" id="KW-1185">Reference proteome</keyword>
<gene>
    <name evidence="1" type="ORF">Glove_53g99</name>
</gene>
<sequence length="78" mass="9105">MLKCFLGSLESRHKSSLGVSFNLCNLYNIDMSFVKFSLSILFLENSVDYNEVGEEPNIPFFLLRMNFINLIKWTCENE</sequence>
<proteinExistence type="predicted"/>
<evidence type="ECO:0000313" key="2">
    <source>
        <dbReference type="Proteomes" id="UP000266861"/>
    </source>
</evidence>
<organism evidence="1 2">
    <name type="scientific">Diversispora epigaea</name>
    <dbReference type="NCBI Taxonomy" id="1348612"/>
    <lineage>
        <taxon>Eukaryota</taxon>
        <taxon>Fungi</taxon>
        <taxon>Fungi incertae sedis</taxon>
        <taxon>Mucoromycota</taxon>
        <taxon>Glomeromycotina</taxon>
        <taxon>Glomeromycetes</taxon>
        <taxon>Diversisporales</taxon>
        <taxon>Diversisporaceae</taxon>
        <taxon>Diversispora</taxon>
    </lineage>
</organism>
<protein>
    <submittedName>
        <fullName evidence="1">Uncharacterized protein</fullName>
    </submittedName>
</protein>
<accession>A0A397JD20</accession>
<dbReference type="EMBL" id="PQFF01000050">
    <property type="protein sequence ID" value="RHZ86245.1"/>
    <property type="molecule type" value="Genomic_DNA"/>
</dbReference>
<comment type="caution">
    <text evidence="1">The sequence shown here is derived from an EMBL/GenBank/DDBJ whole genome shotgun (WGS) entry which is preliminary data.</text>
</comment>
<evidence type="ECO:0000313" key="1">
    <source>
        <dbReference type="EMBL" id="RHZ86245.1"/>
    </source>
</evidence>